<evidence type="ECO:0000313" key="2">
    <source>
        <dbReference type="WBParaSite" id="JU765_v2.g10472.t1"/>
    </source>
</evidence>
<protein>
    <submittedName>
        <fullName evidence="2">DUF38 domain-containing protein</fullName>
    </submittedName>
</protein>
<accession>A0AC34PW17</accession>
<evidence type="ECO:0000313" key="1">
    <source>
        <dbReference type="Proteomes" id="UP000887576"/>
    </source>
</evidence>
<dbReference type="WBParaSite" id="JU765_v2.g10472.t1">
    <property type="protein sequence ID" value="JU765_v2.g10472.t1"/>
    <property type="gene ID" value="JU765_v2.g10472"/>
</dbReference>
<dbReference type="Proteomes" id="UP000887576">
    <property type="component" value="Unplaced"/>
</dbReference>
<organism evidence="1 2">
    <name type="scientific">Panagrolaimus sp. JU765</name>
    <dbReference type="NCBI Taxonomy" id="591449"/>
    <lineage>
        <taxon>Eukaryota</taxon>
        <taxon>Metazoa</taxon>
        <taxon>Ecdysozoa</taxon>
        <taxon>Nematoda</taxon>
        <taxon>Chromadorea</taxon>
        <taxon>Rhabditida</taxon>
        <taxon>Tylenchina</taxon>
        <taxon>Panagrolaimomorpha</taxon>
        <taxon>Panagrolaimoidea</taxon>
        <taxon>Panagrolaimidae</taxon>
        <taxon>Panagrolaimus</taxon>
    </lineage>
</organism>
<sequence length="392" mass="45826">MNLWLLIIFILLSYKTIKLFYGKLTKNKVKPKKLTGQKHDVKLCPSLYSDILLNSIQQSKSVNGCAKFAMIGKESLLGLVQTFRMVEKIQFRSHVAFNFGEDFMVYEGSEALLRKLIQFSVPYVKCVEFYCFANEWYNVVFDVLSKESKQKTLLIYGLPVVNDKVKTALTNMVEKGVLIEFKNLDHLVVLELPPCRFESLTIDPFISKYLIFTKFGSPGPDCLVLQVKRLNCSFRKLNFPIFDFSLINENFPLPWRIPDDIIVVYAQEIHSGWIRPYDCTMKFFKAMKRVFPNVNTLKIDLSPKQVREQGFEEFEDLIVEIKEAIHQASQENIHILFQLYDVHDKARLIEFFDGKKIDEITFEWKMESNKKKTIKIKFLEKFTPNPLLEGLF</sequence>
<reference evidence="2" key="1">
    <citation type="submission" date="2022-11" db="UniProtKB">
        <authorList>
            <consortium name="WormBaseParasite"/>
        </authorList>
    </citation>
    <scope>IDENTIFICATION</scope>
</reference>
<proteinExistence type="predicted"/>
<name>A0AC34PW17_9BILA</name>